<feature type="compositionally biased region" description="Polar residues" evidence="1">
    <location>
        <begin position="22"/>
        <end position="31"/>
    </location>
</feature>
<evidence type="ECO:0000313" key="3">
    <source>
        <dbReference type="Proteomes" id="UP000054783"/>
    </source>
</evidence>
<proteinExistence type="predicted"/>
<name>A0A0V0YTV1_9BILA</name>
<evidence type="ECO:0000313" key="2">
    <source>
        <dbReference type="EMBL" id="KRY03710.1"/>
    </source>
</evidence>
<feature type="region of interest" description="Disordered" evidence="1">
    <location>
        <begin position="22"/>
        <end position="50"/>
    </location>
</feature>
<dbReference type="EMBL" id="JYDQ01002554">
    <property type="protein sequence ID" value="KRY03710.1"/>
    <property type="molecule type" value="Genomic_DNA"/>
</dbReference>
<keyword evidence="3" id="KW-1185">Reference proteome</keyword>
<accession>A0A0V0YTV1</accession>
<reference evidence="2 3" key="1">
    <citation type="submission" date="2015-01" db="EMBL/GenBank/DDBJ databases">
        <title>Evolution of Trichinella species and genotypes.</title>
        <authorList>
            <person name="Korhonen P.K."/>
            <person name="Edoardo P."/>
            <person name="Giuseppe L.R."/>
            <person name="Gasser R.B."/>
        </authorList>
    </citation>
    <scope>NUCLEOTIDE SEQUENCE [LARGE SCALE GENOMIC DNA]</scope>
    <source>
        <strain evidence="2">ISS2496</strain>
    </source>
</reference>
<comment type="caution">
    <text evidence="2">The sequence shown here is derived from an EMBL/GenBank/DDBJ whole genome shotgun (WGS) entry which is preliminary data.</text>
</comment>
<protein>
    <submittedName>
        <fullName evidence="2">Uncharacterized protein</fullName>
    </submittedName>
</protein>
<gene>
    <name evidence="2" type="ORF">T12_4127</name>
</gene>
<sequence>MKSFHRSLGSIKLTDLQITRQTNYSQNSSRNIRYYGRSKKTEAADLSQAS</sequence>
<organism evidence="2 3">
    <name type="scientific">Trichinella patagoniensis</name>
    <dbReference type="NCBI Taxonomy" id="990121"/>
    <lineage>
        <taxon>Eukaryota</taxon>
        <taxon>Metazoa</taxon>
        <taxon>Ecdysozoa</taxon>
        <taxon>Nematoda</taxon>
        <taxon>Enoplea</taxon>
        <taxon>Dorylaimia</taxon>
        <taxon>Trichinellida</taxon>
        <taxon>Trichinellidae</taxon>
        <taxon>Trichinella</taxon>
    </lineage>
</organism>
<dbReference type="Proteomes" id="UP000054783">
    <property type="component" value="Unassembled WGS sequence"/>
</dbReference>
<dbReference type="AlphaFoldDB" id="A0A0V0YTV1"/>
<evidence type="ECO:0000256" key="1">
    <source>
        <dbReference type="SAM" id="MobiDB-lite"/>
    </source>
</evidence>